<dbReference type="GO" id="GO:0005829">
    <property type="term" value="C:cytosol"/>
    <property type="evidence" value="ECO:0007669"/>
    <property type="project" value="TreeGrafter"/>
</dbReference>
<comment type="catalytic activity">
    <reaction evidence="9 11">
        <text>Couples ATP hydrolysis with the unwinding of duplex DNA by translocating in the 3'-5' direction.</text>
        <dbReference type="EC" id="5.6.2.4"/>
    </reaction>
</comment>
<protein>
    <recommendedName>
        <fullName evidence="11">ATP-dependent DNA helicase Rep</fullName>
        <ecNumber evidence="11">5.6.2.4</ecNumber>
    </recommendedName>
    <alternativeName>
        <fullName evidence="11">DNA 3'-5' helicase Rep</fullName>
    </alternativeName>
</protein>
<keyword evidence="4 11" id="KW-0378">Hydrolase</keyword>
<dbReference type="GO" id="GO:0000725">
    <property type="term" value="P:recombinational repair"/>
    <property type="evidence" value="ECO:0007669"/>
    <property type="project" value="TreeGrafter"/>
</dbReference>
<comment type="catalytic activity">
    <reaction evidence="10 11">
        <text>ATP + H2O = ADP + phosphate + H(+)</text>
        <dbReference type="Rhea" id="RHEA:13065"/>
        <dbReference type="ChEBI" id="CHEBI:15377"/>
        <dbReference type="ChEBI" id="CHEBI:15378"/>
        <dbReference type="ChEBI" id="CHEBI:30616"/>
        <dbReference type="ChEBI" id="CHEBI:43474"/>
        <dbReference type="ChEBI" id="CHEBI:456216"/>
        <dbReference type="EC" id="5.6.2.4"/>
    </reaction>
</comment>
<dbReference type="GO" id="GO:0003697">
    <property type="term" value="F:single-stranded DNA binding"/>
    <property type="evidence" value="ECO:0007669"/>
    <property type="project" value="UniProtKB-UniRule"/>
</dbReference>
<sequence>MSKLNPRQAEAVAYISGPLLVLAGAGSGKTSVITRKIAYLVQQCGIRAQYICAVTFTNKAAREMKARVASLLKAGEGRGLTVSTFHNLGLNIIRREYAHLGYKPGFSIFDEGDIKALLTDIMQKEYQGDDGLDEIKNYIGNWKNDLILPEEALEKARTPKEQTAAVVYLHYQRTLKAYNAVDFDDLIFLPVKLFQDHPEVLERWRNRIRYMLVDEYQDTNTSQYLLVKMLVQERAQFTVVGDDDQSIYAWRGARPENLMQLKDDFPSLKVVMLEQNYRSTSRILKCANVLIANNPHVFEKQLWSEMGHGDPIRVLRCKNEDGEAERIALEILTLHLKTQRPYADFAILYRGNHQAKLMELKLQHHQIPYRLSGGTSFFARQEVKDVMSYLRLLVNPDDDNAFLRVINVPRREIGSTTLEKLGNYAGSRDLSMYAAADEIGLGEHLDARFTERLARFKRWMDGVRQNCAGEDPIGALRSMVMDIDYENWIRQNASSDKVADFRMGNVWFLMDALKNILEKDEEGQLTIEDAIAKLVLRDMLERQQEEEEGADGVQMMTLHASKGLEFPYVFIMGMEEEILPHRSSIEADTIEEERRLAYVGITRARQTLAFTYATRRKQYGELIDCTPSRFLDELPPEDLQWEGLEEAPQEQKAARGNDALAAMRAMLKKG</sequence>
<dbReference type="PROSITE" id="PS51217">
    <property type="entry name" value="UVRD_HELICASE_CTER"/>
    <property type="match status" value="1"/>
</dbReference>
<evidence type="ECO:0000313" key="15">
    <source>
        <dbReference type="EMBL" id="MDR6234112.1"/>
    </source>
</evidence>
<evidence type="ECO:0000256" key="7">
    <source>
        <dbReference type="ARBA" id="ARBA00023125"/>
    </source>
</evidence>
<evidence type="ECO:0000256" key="8">
    <source>
        <dbReference type="ARBA" id="ARBA00023235"/>
    </source>
</evidence>
<dbReference type="GO" id="GO:0016787">
    <property type="term" value="F:hydrolase activity"/>
    <property type="evidence" value="ECO:0007669"/>
    <property type="project" value="UniProtKB-UniRule"/>
</dbReference>
<keyword evidence="6 11" id="KW-0067">ATP-binding</keyword>
<dbReference type="EMBL" id="JAVJAF010000001">
    <property type="protein sequence ID" value="MDR6234112.1"/>
    <property type="molecule type" value="Genomic_DNA"/>
</dbReference>
<evidence type="ECO:0000313" key="16">
    <source>
        <dbReference type="Proteomes" id="UP001268036"/>
    </source>
</evidence>
<dbReference type="InterPro" id="IPR014016">
    <property type="entry name" value="UvrD-like_ATP-bd"/>
</dbReference>
<comment type="subunit">
    <text evidence="11">Homodimer.</text>
</comment>
<dbReference type="Proteomes" id="UP001268036">
    <property type="component" value="Unassembled WGS sequence"/>
</dbReference>
<dbReference type="NCBIfam" id="TIGR01074">
    <property type="entry name" value="rep"/>
    <property type="match status" value="1"/>
</dbReference>
<dbReference type="PANTHER" id="PTHR11070:SF64">
    <property type="entry name" value="ATP-DEPENDENT DNA HELICASE REP"/>
    <property type="match status" value="1"/>
</dbReference>
<feature type="binding site" evidence="11">
    <location>
        <position position="278"/>
    </location>
    <ligand>
        <name>ATP</name>
        <dbReference type="ChEBI" id="CHEBI:30616"/>
    </ligand>
</feature>
<dbReference type="AlphaFoldDB" id="A0AAJ2BPU9"/>
<organism evidence="15 16">
    <name type="scientific">Pseudomonas oryzihabitans</name>
    <dbReference type="NCBI Taxonomy" id="47885"/>
    <lineage>
        <taxon>Bacteria</taxon>
        <taxon>Pseudomonadati</taxon>
        <taxon>Pseudomonadota</taxon>
        <taxon>Gammaproteobacteria</taxon>
        <taxon>Pseudomonadales</taxon>
        <taxon>Pseudomonadaceae</taxon>
        <taxon>Pseudomonas</taxon>
    </lineage>
</organism>
<dbReference type="PANTHER" id="PTHR11070">
    <property type="entry name" value="UVRD / RECB / PCRA DNA HELICASE FAMILY MEMBER"/>
    <property type="match status" value="1"/>
</dbReference>
<dbReference type="GO" id="GO:0006260">
    <property type="term" value="P:DNA replication"/>
    <property type="evidence" value="ECO:0007669"/>
    <property type="project" value="UniProtKB-UniRule"/>
</dbReference>
<dbReference type="Gene3D" id="1.10.486.10">
    <property type="entry name" value="PCRA, domain 4"/>
    <property type="match status" value="1"/>
</dbReference>
<dbReference type="CDD" id="cd17932">
    <property type="entry name" value="DEXQc_UvrD"/>
    <property type="match status" value="1"/>
</dbReference>
<dbReference type="GO" id="GO:0043138">
    <property type="term" value="F:3'-5' DNA helicase activity"/>
    <property type="evidence" value="ECO:0007669"/>
    <property type="project" value="UniProtKB-UniRule"/>
</dbReference>
<name>A0AAJ2BPU9_9PSED</name>
<keyword evidence="5 11" id="KW-0347">Helicase</keyword>
<dbReference type="GO" id="GO:0005524">
    <property type="term" value="F:ATP binding"/>
    <property type="evidence" value="ECO:0007669"/>
    <property type="project" value="UniProtKB-UniRule"/>
</dbReference>
<keyword evidence="7 11" id="KW-0238">DNA-binding</keyword>
<evidence type="ECO:0000256" key="11">
    <source>
        <dbReference type="HAMAP-Rule" id="MF_01920"/>
    </source>
</evidence>
<dbReference type="InterPro" id="IPR000212">
    <property type="entry name" value="DNA_helicase_UvrD/REP"/>
</dbReference>
<dbReference type="InterPro" id="IPR013986">
    <property type="entry name" value="DExx_box_DNA_helicase_dom_sf"/>
</dbReference>
<dbReference type="InterPro" id="IPR014017">
    <property type="entry name" value="DNA_helicase_UvrD-like_C"/>
</dbReference>
<keyword evidence="8 11" id="KW-0413">Isomerase</keyword>
<evidence type="ECO:0000256" key="1">
    <source>
        <dbReference type="ARBA" id="ARBA00009922"/>
    </source>
</evidence>
<comment type="similarity">
    <text evidence="1 11">Belongs to the helicase family. UvrD subfamily.</text>
</comment>
<dbReference type="EC" id="5.6.2.4" evidence="11"/>
<feature type="domain" description="UvrD-like helicase C-terminal" evidence="14">
    <location>
        <begin position="281"/>
        <end position="563"/>
    </location>
</feature>
<dbReference type="Pfam" id="PF13361">
    <property type="entry name" value="UvrD_C"/>
    <property type="match status" value="1"/>
</dbReference>
<comment type="caution">
    <text evidence="15">The sequence shown here is derived from an EMBL/GenBank/DDBJ whole genome shotgun (WGS) entry which is preliminary data.</text>
</comment>
<feature type="domain" description="UvrD-like helicase ATP-binding" evidence="13">
    <location>
        <begin position="2"/>
        <end position="280"/>
    </location>
</feature>
<evidence type="ECO:0000259" key="14">
    <source>
        <dbReference type="PROSITE" id="PS51217"/>
    </source>
</evidence>
<dbReference type="CDD" id="cd18807">
    <property type="entry name" value="SF1_C_UvrD"/>
    <property type="match status" value="1"/>
</dbReference>
<feature type="binding site" evidence="12">
    <location>
        <begin position="23"/>
        <end position="30"/>
    </location>
    <ligand>
        <name>ATP</name>
        <dbReference type="ChEBI" id="CHEBI:30616"/>
    </ligand>
</feature>
<accession>A0AAJ2BPU9</accession>
<evidence type="ECO:0000256" key="2">
    <source>
        <dbReference type="ARBA" id="ARBA00022705"/>
    </source>
</evidence>
<keyword evidence="3 11" id="KW-0547">Nucleotide-binding</keyword>
<evidence type="ECO:0000256" key="5">
    <source>
        <dbReference type="ARBA" id="ARBA00022806"/>
    </source>
</evidence>
<dbReference type="RefSeq" id="WP_309757566.1">
    <property type="nucleotide sequence ID" value="NZ_JAVJAF010000001.1"/>
</dbReference>
<evidence type="ECO:0000259" key="13">
    <source>
        <dbReference type="PROSITE" id="PS51198"/>
    </source>
</evidence>
<comment type="function">
    <text evidence="11">Rep helicase is a single-stranded DNA-dependent ATPase involved in DNA replication; it can initiate unwinding at a nick in the DNA. It binds to the single-stranded DNA and acts in a progressive fashion along the DNA in the 3' to 5' direction.</text>
</comment>
<evidence type="ECO:0000256" key="3">
    <source>
        <dbReference type="ARBA" id="ARBA00022741"/>
    </source>
</evidence>
<evidence type="ECO:0000256" key="10">
    <source>
        <dbReference type="ARBA" id="ARBA00048988"/>
    </source>
</evidence>
<dbReference type="Gene3D" id="1.10.10.160">
    <property type="match status" value="1"/>
</dbReference>
<dbReference type="PROSITE" id="PS51198">
    <property type="entry name" value="UVRD_HELICASE_ATP_BIND"/>
    <property type="match status" value="1"/>
</dbReference>
<dbReference type="Pfam" id="PF00580">
    <property type="entry name" value="UvrD-helicase"/>
    <property type="match status" value="1"/>
</dbReference>
<keyword evidence="2 11" id="KW-0235">DNA replication</keyword>
<evidence type="ECO:0000256" key="9">
    <source>
        <dbReference type="ARBA" id="ARBA00034617"/>
    </source>
</evidence>
<evidence type="ECO:0000256" key="6">
    <source>
        <dbReference type="ARBA" id="ARBA00022840"/>
    </source>
</evidence>
<evidence type="ECO:0000256" key="12">
    <source>
        <dbReference type="PROSITE-ProRule" id="PRU00560"/>
    </source>
</evidence>
<reference evidence="15" key="1">
    <citation type="submission" date="2023-08" db="EMBL/GenBank/DDBJ databases">
        <title>Functional and genomic diversity of the sorghum phyllosphere microbiome.</title>
        <authorList>
            <person name="Shade A."/>
        </authorList>
    </citation>
    <scope>NUCLEOTIDE SEQUENCE</scope>
    <source>
        <strain evidence="15">SORGH_AS_0201</strain>
    </source>
</reference>
<evidence type="ECO:0000256" key="4">
    <source>
        <dbReference type="ARBA" id="ARBA00022801"/>
    </source>
</evidence>
<dbReference type="Gene3D" id="3.40.50.300">
    <property type="entry name" value="P-loop containing nucleotide triphosphate hydrolases"/>
    <property type="match status" value="2"/>
</dbReference>
<dbReference type="SUPFAM" id="SSF52540">
    <property type="entry name" value="P-loop containing nucleoside triphosphate hydrolases"/>
    <property type="match status" value="1"/>
</dbReference>
<dbReference type="HAMAP" id="MF_01920">
    <property type="entry name" value="Helicase_Rep"/>
    <property type="match status" value="1"/>
</dbReference>
<proteinExistence type="inferred from homology"/>
<dbReference type="InterPro" id="IPR027417">
    <property type="entry name" value="P-loop_NTPase"/>
</dbReference>
<gene>
    <name evidence="11" type="primary">rep</name>
    <name evidence="15" type="ORF">QE440_001853</name>
</gene>
<dbReference type="InterPro" id="IPR005752">
    <property type="entry name" value="Helicase_Rep"/>
</dbReference>